<protein>
    <submittedName>
        <fullName evidence="1">Unnamed protein product</fullName>
    </submittedName>
</protein>
<dbReference type="AlphaFoldDB" id="A0A9W7DK95"/>
<proteinExistence type="predicted"/>
<gene>
    <name evidence="1" type="ORF">Amon01_000785600</name>
</gene>
<organism evidence="1 2">
    <name type="scientific">Ambrosiozyma monospora</name>
    <name type="common">Yeast</name>
    <name type="synonym">Endomycopsis monosporus</name>
    <dbReference type="NCBI Taxonomy" id="43982"/>
    <lineage>
        <taxon>Eukaryota</taxon>
        <taxon>Fungi</taxon>
        <taxon>Dikarya</taxon>
        <taxon>Ascomycota</taxon>
        <taxon>Saccharomycotina</taxon>
        <taxon>Pichiomycetes</taxon>
        <taxon>Pichiales</taxon>
        <taxon>Pichiaceae</taxon>
        <taxon>Ambrosiozyma</taxon>
    </lineage>
</organism>
<sequence length="109" mass="12170">MFARKNSVEPIAIRQQNNIGYIKGSKKKFFIFFSYVMIPLTSVDAESMDNSSSKFIIEESSTYHDLGDPRMEFCGLCITTAAPVNKGDVSKLLNSSVCVFSYSSSKWST</sequence>
<dbReference type="EMBL" id="BSXU01006170">
    <property type="protein sequence ID" value="GMG55784.1"/>
    <property type="molecule type" value="Genomic_DNA"/>
</dbReference>
<keyword evidence="2" id="KW-1185">Reference proteome</keyword>
<evidence type="ECO:0000313" key="1">
    <source>
        <dbReference type="EMBL" id="GMG55784.1"/>
    </source>
</evidence>
<dbReference type="Proteomes" id="UP001165063">
    <property type="component" value="Unassembled WGS sequence"/>
</dbReference>
<evidence type="ECO:0000313" key="2">
    <source>
        <dbReference type="Proteomes" id="UP001165063"/>
    </source>
</evidence>
<reference evidence="1" key="1">
    <citation type="submission" date="2023-04" db="EMBL/GenBank/DDBJ databases">
        <title>Ambrosiozyma monospora NBRC 1965.</title>
        <authorList>
            <person name="Ichikawa N."/>
            <person name="Sato H."/>
            <person name="Tonouchi N."/>
        </authorList>
    </citation>
    <scope>NUCLEOTIDE SEQUENCE</scope>
    <source>
        <strain evidence="1">NBRC 1965</strain>
    </source>
</reference>
<accession>A0A9W7DK95</accession>
<comment type="caution">
    <text evidence="1">The sequence shown here is derived from an EMBL/GenBank/DDBJ whole genome shotgun (WGS) entry which is preliminary data.</text>
</comment>
<name>A0A9W7DK95_AMBMO</name>